<dbReference type="AlphaFoldDB" id="A0A1T4LSL8"/>
<name>A0A1T4LSL8_9FIRM</name>
<reference evidence="2" key="1">
    <citation type="submission" date="2017-02" db="EMBL/GenBank/DDBJ databases">
        <authorList>
            <person name="Varghese N."/>
            <person name="Submissions S."/>
        </authorList>
    </citation>
    <scope>NUCLEOTIDE SEQUENCE [LARGE SCALE GENOMIC DNA]</scope>
    <source>
        <strain evidence="2">ATCC 25662</strain>
    </source>
</reference>
<dbReference type="Gene3D" id="3.20.20.190">
    <property type="entry name" value="Phosphatidylinositol (PI) phosphodiesterase"/>
    <property type="match status" value="1"/>
</dbReference>
<proteinExistence type="predicted"/>
<keyword evidence="2" id="KW-1185">Reference proteome</keyword>
<dbReference type="Proteomes" id="UP000243297">
    <property type="component" value="Unassembled WGS sequence"/>
</dbReference>
<dbReference type="EMBL" id="FUWY01000002">
    <property type="protein sequence ID" value="SJZ57703.1"/>
    <property type="molecule type" value="Genomic_DNA"/>
</dbReference>
<dbReference type="RefSeq" id="WP_078711446.1">
    <property type="nucleotide sequence ID" value="NZ_FUWY01000002.1"/>
</dbReference>
<sequence>MKKIICLLCVLLLVGCTEKSNNQKPTITPTESNEPTQLIFENQGDLIDDWSNTYRVMAHAMGGIDNIDYTNSLEAMVYNYNQGTRLFEIDLERTSDGDICLTHTWVDFRTKLTDIGGDDEYAPLSTEEFKNAKIMGKYTTMMFSDLLEIMTEVKDFYIILDSKTFDIDSTNSMYSELVEEINKVDPSLLHRFIPQAYTPEIYDTIETYGFDEIIFTLYHYYVDSDGQKIYQIVKEKDVPVVVMHMDNEWGTKVITDVYAYAEMDNNLDQFNIYIHTVNDMNRAREIINDYHFFGVYSDFITENLLGA</sequence>
<dbReference type="SUPFAM" id="SSF51695">
    <property type="entry name" value="PLC-like phosphodiesterases"/>
    <property type="match status" value="1"/>
</dbReference>
<accession>A0A1T4LSL8</accession>
<dbReference type="GO" id="GO:0008081">
    <property type="term" value="F:phosphoric diester hydrolase activity"/>
    <property type="evidence" value="ECO:0007669"/>
    <property type="project" value="InterPro"/>
</dbReference>
<dbReference type="InterPro" id="IPR017946">
    <property type="entry name" value="PLC-like_Pdiesterase_TIM-brl"/>
</dbReference>
<protein>
    <submittedName>
        <fullName evidence="1">Glycerophosphoryl diester phosphodiesterase</fullName>
    </submittedName>
</protein>
<dbReference type="PROSITE" id="PS51257">
    <property type="entry name" value="PROKAR_LIPOPROTEIN"/>
    <property type="match status" value="1"/>
</dbReference>
<dbReference type="OrthoDB" id="5901192at2"/>
<evidence type="ECO:0000313" key="2">
    <source>
        <dbReference type="Proteomes" id="UP000243297"/>
    </source>
</evidence>
<gene>
    <name evidence="1" type="ORF">SAMN02745191_1023</name>
</gene>
<evidence type="ECO:0000313" key="1">
    <source>
        <dbReference type="EMBL" id="SJZ57703.1"/>
    </source>
</evidence>
<organism evidence="1 2">
    <name type="scientific">Anaerorhabdus furcosa</name>
    <dbReference type="NCBI Taxonomy" id="118967"/>
    <lineage>
        <taxon>Bacteria</taxon>
        <taxon>Bacillati</taxon>
        <taxon>Bacillota</taxon>
        <taxon>Erysipelotrichia</taxon>
        <taxon>Erysipelotrichales</taxon>
        <taxon>Erysipelotrichaceae</taxon>
        <taxon>Anaerorhabdus</taxon>
    </lineage>
</organism>
<dbReference type="STRING" id="118967.SAMN02745191_1023"/>
<dbReference type="GO" id="GO:0006629">
    <property type="term" value="P:lipid metabolic process"/>
    <property type="evidence" value="ECO:0007669"/>
    <property type="project" value="InterPro"/>
</dbReference>